<dbReference type="HAMAP" id="MF_00009">
    <property type="entry name" value="Endoribonucl_YbeY"/>
    <property type="match status" value="1"/>
</dbReference>
<feature type="binding site" evidence="9">
    <location>
        <position position="117"/>
    </location>
    <ligand>
        <name>Zn(2+)</name>
        <dbReference type="ChEBI" id="CHEBI:29105"/>
        <note>catalytic</note>
    </ligand>
</feature>
<dbReference type="InterPro" id="IPR023091">
    <property type="entry name" value="MetalPrtase_cat_dom_sf_prd"/>
</dbReference>
<dbReference type="PANTHER" id="PTHR46986">
    <property type="entry name" value="ENDORIBONUCLEASE YBEY, CHLOROPLASTIC"/>
    <property type="match status" value="1"/>
</dbReference>
<sequence length="125" mass="14180">MNNIEICASKESFFDAGIFKSVKISVVKILKENKLSGKLGITFIDDKEMKKLNNKYRKKNKSTDVLSFEINDNGVLGDVYISYPQAVKQAKAFSWSLKEEINRLALHGTLHVLGYTHKEMSKYGC</sequence>
<keyword evidence="8 9" id="KW-0862">Zinc</keyword>
<keyword evidence="9" id="KW-0963">Cytoplasm</keyword>
<feature type="binding site" evidence="9">
    <location>
        <position position="107"/>
    </location>
    <ligand>
        <name>Zn(2+)</name>
        <dbReference type="ChEBI" id="CHEBI:29105"/>
        <note>catalytic</note>
    </ligand>
</feature>
<organism evidence="10 11">
    <name type="scientific">Candidatus Saganbacteria bacterium</name>
    <dbReference type="NCBI Taxonomy" id="2575572"/>
    <lineage>
        <taxon>Bacteria</taxon>
        <taxon>Bacillati</taxon>
        <taxon>Saganbacteria</taxon>
    </lineage>
</organism>
<accession>A0A833P3L9</accession>
<keyword evidence="7 9" id="KW-0378">Hydrolase</keyword>
<evidence type="ECO:0000256" key="6">
    <source>
        <dbReference type="ARBA" id="ARBA00022759"/>
    </source>
</evidence>
<evidence type="ECO:0000313" key="10">
    <source>
        <dbReference type="EMBL" id="KAF0135124.1"/>
    </source>
</evidence>
<dbReference type="NCBIfam" id="TIGR00043">
    <property type="entry name" value="rRNA maturation RNase YbeY"/>
    <property type="match status" value="1"/>
</dbReference>
<dbReference type="GO" id="GO:0004521">
    <property type="term" value="F:RNA endonuclease activity"/>
    <property type="evidence" value="ECO:0007669"/>
    <property type="project" value="UniProtKB-UniRule"/>
</dbReference>
<evidence type="ECO:0000256" key="8">
    <source>
        <dbReference type="ARBA" id="ARBA00022833"/>
    </source>
</evidence>
<comment type="caution">
    <text evidence="10">The sequence shown here is derived from an EMBL/GenBank/DDBJ whole genome shotgun (WGS) entry which is preliminary data.</text>
</comment>
<dbReference type="EMBL" id="WPAF01000002">
    <property type="protein sequence ID" value="KAF0135124.1"/>
    <property type="molecule type" value="Genomic_DNA"/>
</dbReference>
<proteinExistence type="inferred from homology"/>
<comment type="function">
    <text evidence="9">Single strand-specific metallo-endoribonuclease involved in late-stage 70S ribosome quality control and in maturation of the 3' terminus of the 16S rRNA.</text>
</comment>
<evidence type="ECO:0000256" key="9">
    <source>
        <dbReference type="HAMAP-Rule" id="MF_00009"/>
    </source>
</evidence>
<dbReference type="GO" id="GO:0006364">
    <property type="term" value="P:rRNA processing"/>
    <property type="evidence" value="ECO:0007669"/>
    <property type="project" value="UniProtKB-UniRule"/>
</dbReference>
<keyword evidence="6 9" id="KW-0255">Endonuclease</keyword>
<evidence type="ECO:0000256" key="7">
    <source>
        <dbReference type="ARBA" id="ARBA00022801"/>
    </source>
</evidence>
<comment type="subcellular location">
    <subcellularLocation>
        <location evidence="9">Cytoplasm</location>
    </subcellularLocation>
</comment>
<dbReference type="InterPro" id="IPR002036">
    <property type="entry name" value="YbeY"/>
</dbReference>
<dbReference type="GO" id="GO:0005737">
    <property type="term" value="C:cytoplasm"/>
    <property type="evidence" value="ECO:0007669"/>
    <property type="project" value="UniProtKB-SubCell"/>
</dbReference>
<comment type="similarity">
    <text evidence="1 9">Belongs to the endoribonuclease YbeY family.</text>
</comment>
<keyword evidence="2 9" id="KW-0690">Ribosome biogenesis</keyword>
<dbReference type="SUPFAM" id="SSF55486">
    <property type="entry name" value="Metalloproteases ('zincins'), catalytic domain"/>
    <property type="match status" value="1"/>
</dbReference>
<keyword evidence="3 9" id="KW-0698">rRNA processing</keyword>
<evidence type="ECO:0000256" key="4">
    <source>
        <dbReference type="ARBA" id="ARBA00022722"/>
    </source>
</evidence>
<dbReference type="GO" id="GO:0008270">
    <property type="term" value="F:zinc ion binding"/>
    <property type="evidence" value="ECO:0007669"/>
    <property type="project" value="UniProtKB-UniRule"/>
</dbReference>
<protein>
    <recommendedName>
        <fullName evidence="9">Endoribonuclease YbeY</fullName>
        <ecNumber evidence="9">3.1.-.-</ecNumber>
    </recommendedName>
</protein>
<keyword evidence="4 9" id="KW-0540">Nuclease</keyword>
<evidence type="ECO:0000256" key="1">
    <source>
        <dbReference type="ARBA" id="ARBA00010875"/>
    </source>
</evidence>
<dbReference type="PANTHER" id="PTHR46986:SF1">
    <property type="entry name" value="ENDORIBONUCLEASE YBEY, CHLOROPLASTIC"/>
    <property type="match status" value="1"/>
</dbReference>
<gene>
    <name evidence="9" type="primary">ybeY</name>
    <name evidence="10" type="ORF">FD145_262</name>
</gene>
<evidence type="ECO:0000256" key="2">
    <source>
        <dbReference type="ARBA" id="ARBA00022517"/>
    </source>
</evidence>
<dbReference type="Gene3D" id="3.40.390.30">
    <property type="entry name" value="Metalloproteases ('zincins'), catalytic domain"/>
    <property type="match status" value="1"/>
</dbReference>
<reference evidence="10 11" key="1">
    <citation type="submission" date="2019-12" db="EMBL/GenBank/DDBJ databases">
        <authorList>
            <person name="Wolfe R."/>
            <person name="Danczak R."/>
            <person name="Wilkins M."/>
        </authorList>
    </citation>
    <scope>NUCLEOTIDE SEQUENCE [LARGE SCALE GENOMIC DNA]</scope>
    <source>
        <strain evidence="10">X2_MaxBin.013</strain>
    </source>
</reference>
<evidence type="ECO:0000256" key="5">
    <source>
        <dbReference type="ARBA" id="ARBA00022723"/>
    </source>
</evidence>
<keyword evidence="5 9" id="KW-0479">Metal-binding</keyword>
<evidence type="ECO:0000313" key="11">
    <source>
        <dbReference type="Proteomes" id="UP000488506"/>
    </source>
</evidence>
<dbReference type="AlphaFoldDB" id="A0A833P3L9"/>
<dbReference type="GO" id="GO:0004222">
    <property type="term" value="F:metalloendopeptidase activity"/>
    <property type="evidence" value="ECO:0007669"/>
    <property type="project" value="InterPro"/>
</dbReference>
<comment type="cofactor">
    <cofactor evidence="9">
        <name>Zn(2+)</name>
        <dbReference type="ChEBI" id="CHEBI:29105"/>
    </cofactor>
    <text evidence="9">Binds 1 zinc ion.</text>
</comment>
<dbReference type="Pfam" id="PF02130">
    <property type="entry name" value="YbeY"/>
    <property type="match status" value="1"/>
</dbReference>
<dbReference type="Proteomes" id="UP000488506">
    <property type="component" value="Unassembled WGS sequence"/>
</dbReference>
<name>A0A833P3L9_UNCSA</name>
<feature type="binding site" evidence="9">
    <location>
        <position position="111"/>
    </location>
    <ligand>
        <name>Zn(2+)</name>
        <dbReference type="ChEBI" id="CHEBI:29105"/>
        <note>catalytic</note>
    </ligand>
</feature>
<dbReference type="EC" id="3.1.-.-" evidence="9"/>
<evidence type="ECO:0000256" key="3">
    <source>
        <dbReference type="ARBA" id="ARBA00022552"/>
    </source>
</evidence>